<dbReference type="Pfam" id="PF00762">
    <property type="entry name" value="Ferrochelatase"/>
    <property type="match status" value="1"/>
</dbReference>
<dbReference type="HAMAP" id="MF_00323">
    <property type="entry name" value="Ferrochelatase"/>
    <property type="match status" value="1"/>
</dbReference>
<dbReference type="EMBL" id="BAABEO010000008">
    <property type="protein sequence ID" value="GAA3671145.1"/>
    <property type="molecule type" value="Genomic_DNA"/>
</dbReference>
<comment type="catalytic activity">
    <reaction evidence="6">
        <text>Fe-coproporphyrin III + 2 H(+) = coproporphyrin III + Fe(2+)</text>
        <dbReference type="Rhea" id="RHEA:49572"/>
        <dbReference type="ChEBI" id="CHEBI:15378"/>
        <dbReference type="ChEBI" id="CHEBI:29033"/>
        <dbReference type="ChEBI" id="CHEBI:68438"/>
        <dbReference type="ChEBI" id="CHEBI:131725"/>
        <dbReference type="EC" id="4.99.1.9"/>
    </reaction>
    <physiologicalReaction direction="right-to-left" evidence="6">
        <dbReference type="Rhea" id="RHEA:49574"/>
    </physiologicalReaction>
</comment>
<comment type="caution">
    <text evidence="9">The sequence shown here is derived from an EMBL/GenBank/DDBJ whole genome shotgun (WGS) entry which is preliminary data.</text>
</comment>
<evidence type="ECO:0000256" key="7">
    <source>
        <dbReference type="HAMAP-Rule" id="MF_00323"/>
    </source>
</evidence>
<dbReference type="InterPro" id="IPR033644">
    <property type="entry name" value="Ferrochelatase_C"/>
</dbReference>
<evidence type="ECO:0000313" key="9">
    <source>
        <dbReference type="EMBL" id="GAA3671145.1"/>
    </source>
</evidence>
<name>A0ABP7C005_9MICC</name>
<keyword evidence="5 7" id="KW-0627">Porphyrin biosynthesis</keyword>
<dbReference type="NCBIfam" id="NF000689">
    <property type="entry name" value="PRK00035.2-1"/>
    <property type="match status" value="1"/>
</dbReference>
<evidence type="ECO:0000256" key="2">
    <source>
        <dbReference type="ARBA" id="ARBA00023004"/>
    </source>
</evidence>
<evidence type="ECO:0000256" key="3">
    <source>
        <dbReference type="ARBA" id="ARBA00023133"/>
    </source>
</evidence>
<comment type="subcellular location">
    <subcellularLocation>
        <location evidence="7 8">Cytoplasm</location>
    </subcellularLocation>
</comment>
<feature type="binding site" evidence="7">
    <location>
        <position position="210"/>
    </location>
    <ligand>
        <name>Fe(2+)</name>
        <dbReference type="ChEBI" id="CHEBI:29033"/>
    </ligand>
</feature>
<keyword evidence="7" id="KW-0479">Metal-binding</keyword>
<comment type="pathway">
    <text evidence="1 7 8">Porphyrin-containing compound metabolism; protoheme biosynthesis.</text>
</comment>
<feature type="binding site" evidence="7">
    <location>
        <position position="143"/>
    </location>
    <ligand>
        <name>Fe-coproporphyrin III</name>
        <dbReference type="ChEBI" id="CHEBI:68438"/>
    </ligand>
</feature>
<evidence type="ECO:0000313" key="10">
    <source>
        <dbReference type="Proteomes" id="UP001500752"/>
    </source>
</evidence>
<accession>A0ABP7C005</accession>
<feature type="binding site" evidence="7">
    <location>
        <position position="305"/>
    </location>
    <ligand>
        <name>Fe(2+)</name>
        <dbReference type="ChEBI" id="CHEBI:29033"/>
    </ligand>
</feature>
<dbReference type="EC" id="4.99.1.9" evidence="7"/>
<feature type="binding site" evidence="7">
    <location>
        <position position="74"/>
    </location>
    <ligand>
        <name>Fe-coproporphyrin III</name>
        <dbReference type="ChEBI" id="CHEBI:68438"/>
    </ligand>
</feature>
<dbReference type="PROSITE" id="PS00534">
    <property type="entry name" value="FERROCHELATASE"/>
    <property type="match status" value="1"/>
</dbReference>
<evidence type="ECO:0000256" key="5">
    <source>
        <dbReference type="ARBA" id="ARBA00023244"/>
    </source>
</evidence>
<keyword evidence="4 7" id="KW-0456">Lyase</keyword>
<dbReference type="InterPro" id="IPR033659">
    <property type="entry name" value="Ferrochelatase_N"/>
</dbReference>
<organism evidence="9 10">
    <name type="scientific">Arthrobacter ginkgonis</name>
    <dbReference type="NCBI Taxonomy" id="1630594"/>
    <lineage>
        <taxon>Bacteria</taxon>
        <taxon>Bacillati</taxon>
        <taxon>Actinomycetota</taxon>
        <taxon>Actinomycetes</taxon>
        <taxon>Micrococcales</taxon>
        <taxon>Micrococcaceae</taxon>
        <taxon>Arthrobacter</taxon>
    </lineage>
</organism>
<dbReference type="SUPFAM" id="SSF53800">
    <property type="entry name" value="Chelatase"/>
    <property type="match status" value="1"/>
</dbReference>
<keyword evidence="3 7" id="KW-0350">Heme biosynthesis</keyword>
<dbReference type="PANTHER" id="PTHR11108:SF1">
    <property type="entry name" value="FERROCHELATASE, MITOCHONDRIAL"/>
    <property type="match status" value="1"/>
</dbReference>
<evidence type="ECO:0000256" key="8">
    <source>
        <dbReference type="RuleBase" id="RU000607"/>
    </source>
</evidence>
<evidence type="ECO:0000256" key="6">
    <source>
        <dbReference type="ARBA" id="ARBA00024536"/>
    </source>
</evidence>
<dbReference type="RefSeq" id="WP_345148503.1">
    <property type="nucleotide sequence ID" value="NZ_BAABEO010000008.1"/>
</dbReference>
<comment type="function">
    <text evidence="7 8">Involved in coproporphyrin-dependent heme b biosynthesis. Catalyzes the insertion of ferrous iron into coproporphyrin III to form Fe-coproporphyrin III.</text>
</comment>
<dbReference type="PANTHER" id="PTHR11108">
    <property type="entry name" value="FERROCHELATASE"/>
    <property type="match status" value="1"/>
</dbReference>
<keyword evidence="10" id="KW-1185">Reference proteome</keyword>
<dbReference type="InterPro" id="IPR001015">
    <property type="entry name" value="Ferrochelatase"/>
</dbReference>
<dbReference type="Proteomes" id="UP001500752">
    <property type="component" value="Unassembled WGS sequence"/>
</dbReference>
<evidence type="ECO:0000256" key="4">
    <source>
        <dbReference type="ARBA" id="ARBA00023239"/>
    </source>
</evidence>
<sequence length="404" mass="43469">MQAPQHVFDPREGYDAAGRMAPKPYDALLLASFGGPEGQDDVIPFLRNVTAGRGIPDERLEAVATHYRANGGISPINAQNRALKAALEAELAARGLELPVYWGNRNWAPYIQPTLRQIHADGHRRVLMFSTSAYAGYSSCRQYREDLGVGLRETGLEGQLEVDKVRQYFDHPGFVEPFVEGLAAGLADVRAQLAAAGEPEGPIRIVFTTHSIPTSDAEAAGPRELAAELDTDVYSAQHLSVARAILARVPEAEGVEWSLVFQSRSGAPHVPWLEPDINDALTGYAAAGTRGAVVVPIGFVSDHMEVVWDLDTEAKQTCADLGLAFHRVPTAGTHAKFVRGIVDMVCERLAGPDGSALLEGRATEAELGPWFDVCRANCCVKVMRDGTVRPTVAAVDSEVGVPQA</sequence>
<keyword evidence="2 7" id="KW-0408">Iron</keyword>
<keyword evidence="7 8" id="KW-0963">Cytoplasm</keyword>
<evidence type="ECO:0000256" key="1">
    <source>
        <dbReference type="ARBA" id="ARBA00004744"/>
    </source>
</evidence>
<protein>
    <recommendedName>
        <fullName evidence="7">Coproporphyrin III ferrochelatase</fullName>
        <ecNumber evidence="7">4.99.1.9</ecNumber>
    </recommendedName>
</protein>
<dbReference type="InterPro" id="IPR019772">
    <property type="entry name" value="Ferrochelatase_AS"/>
</dbReference>
<proteinExistence type="inferred from homology"/>
<comment type="caution">
    <text evidence="7">Lacks conserved residue(s) required for the propagation of feature annotation.</text>
</comment>
<comment type="similarity">
    <text evidence="7 8">Belongs to the ferrochelatase family.</text>
</comment>
<dbReference type="Gene3D" id="3.40.50.1400">
    <property type="match status" value="2"/>
</dbReference>
<gene>
    <name evidence="7" type="primary">cpfC</name>
    <name evidence="9" type="ORF">GCM10023081_06880</name>
</gene>
<dbReference type="CDD" id="cd00419">
    <property type="entry name" value="Ferrochelatase_C"/>
    <property type="match status" value="1"/>
</dbReference>
<dbReference type="CDD" id="cd03411">
    <property type="entry name" value="Ferrochelatase_N"/>
    <property type="match status" value="1"/>
</dbReference>
<reference evidence="10" key="1">
    <citation type="journal article" date="2019" name="Int. J. Syst. Evol. Microbiol.">
        <title>The Global Catalogue of Microorganisms (GCM) 10K type strain sequencing project: providing services to taxonomists for standard genome sequencing and annotation.</title>
        <authorList>
            <consortium name="The Broad Institute Genomics Platform"/>
            <consortium name="The Broad Institute Genome Sequencing Center for Infectious Disease"/>
            <person name="Wu L."/>
            <person name="Ma J."/>
        </authorList>
    </citation>
    <scope>NUCLEOTIDE SEQUENCE [LARGE SCALE GENOMIC DNA]</scope>
    <source>
        <strain evidence="10">JCM 30742</strain>
    </source>
</reference>